<dbReference type="PANTHER" id="PTHR23323:SF24">
    <property type="entry name" value="VACUOLAR PROTEIN SORTING-ASSOCIATED PROTEIN 11 HOMOLOG"/>
    <property type="match status" value="1"/>
</dbReference>
<protein>
    <recommendedName>
        <fullName evidence="8">Vacuolar protein sorting-associated protein 11 homolog</fullName>
    </recommendedName>
</protein>
<evidence type="ECO:0000256" key="8">
    <source>
        <dbReference type="PIRNR" id="PIRNR007860"/>
    </source>
</evidence>
<feature type="compositionally biased region" description="Low complexity" evidence="9">
    <location>
        <begin position="260"/>
        <end position="271"/>
    </location>
</feature>
<feature type="domain" description="PEP5/VPS11 N-terminal" evidence="11">
    <location>
        <begin position="276"/>
        <end position="414"/>
    </location>
</feature>
<evidence type="ECO:0000256" key="2">
    <source>
        <dbReference type="ARBA" id="ARBA00022448"/>
    </source>
</evidence>
<evidence type="ECO:0000256" key="4">
    <source>
        <dbReference type="ARBA" id="ARBA00022771"/>
    </source>
</evidence>
<dbReference type="InterPro" id="IPR057308">
    <property type="entry name" value="CHCR_PEP5_VPS11"/>
</dbReference>
<proteinExistence type="inferred from homology"/>
<sequence>MSFAFKKFNFFQQHEVKIHGCPANSTCHCLGGSLLYVGCDNGTVHLLDEAFQSQGSLSAYGHKVLFIAWAPARQLLVTVGLEEPGISTATLKVWEAERVATAAATAAAASSAAAAISALPQPAAASAAAASLPPLRLHKLFSSKHPESEVTALAVADDGSAAGHLLLVAVGLAAGAVHVFSGDVSSQKGKLTHTGKLQVRPDSGELWKVTALVFAAPQQQQQQGRNGASNKDPAAAAGGSSSKIAALGRSTPAASGGGACESSSSSSSSQQATPGQQWLYVVTEAQTLAFNMADMSKTILDQQGLLASGCAVLQEGLLVVARDDALYEYTPETRAGCTAFEGLKQGLAKLRRYLVVTTDDTSPDGAASSQLHLLDVRNKLLAGSFGLQGLAAVVVGPGGLATWDKAGRLVRYFEVELSTQLEVLFKRSLHKLALDLALCHDADPQLIAAIRQRWGDHLYAKAEYEGAMAQYLETIGSDLEPSYVIRRFLDAQRIHSLTRYLEQLHAAGLGTADHTTLLLNCYTKLKDVGKLDAFLHRNAGSSSSSSSSSSRGPAGGVGGGAAGMAVLAAAEKAARRHGKGGKGEGPQLSFDPETAFKVLRSAGYAQHALFVAEQAAQPQWILDVLLEDMGSFPEALAFIGMLSRRQQAQALQRYGKLLIGAAPDDTTALLMALCMPGPESQADHTGDSADAKADAKFVASVADYAQLYADRPTRLLYLCEFILFNSGEGEVPQEQQLYHTLLELYLAEQLVDHELQEAAAGSAAEVAPQARRDKARELLQRGWQPHMAQPKYDPEHALVLCRQHSYVPGLVLLYDKKRLYREVAALHMQAGDYGSLIAACVQYGDAAAGGDPQLWAEALEFFCSQPGDCSSAISQVLQHIEQGELLPPLVVLQTLAKNKNLKVSIVKDYVARQLQMEGKEIAKDRDTISRLQVETSAMKAEAAKLKRQPHVFQSSRCAASGQALELPVVHFMCGHSFNLRSLGESDRECPLCAPDFRRVLDIRRNMKAGALKPDEFFSQLDASADGFGVVAEHFGRGVMNMTQQSMASQGPAAGAGAGALGQL</sequence>
<keyword evidence="13" id="KW-1185">Reference proteome</keyword>
<dbReference type="InterPro" id="IPR024763">
    <property type="entry name" value="VPS11_C"/>
</dbReference>
<feature type="domain" description="Vacuolar protein sorting protein 11 C-terminal" evidence="10">
    <location>
        <begin position="998"/>
        <end position="1040"/>
    </location>
</feature>
<reference evidence="12 13" key="1">
    <citation type="submission" date="2023-05" db="EMBL/GenBank/DDBJ databases">
        <title>A 100% complete, gapless, phased diploid assembly of the Scenedesmus obliquus UTEX 3031 genome.</title>
        <authorList>
            <person name="Biondi T.C."/>
            <person name="Hanschen E.R."/>
            <person name="Kwon T."/>
            <person name="Eng W."/>
            <person name="Kruse C.P.S."/>
            <person name="Koehler S.I."/>
            <person name="Kunde Y."/>
            <person name="Gleasner C.D."/>
            <person name="You Mak K.T."/>
            <person name="Polle J."/>
            <person name="Hovde B.T."/>
            <person name="Starkenburg S.R."/>
        </authorList>
    </citation>
    <scope>NUCLEOTIDE SEQUENCE [LARGE SCALE GENOMIC DNA]</scope>
    <source>
        <strain evidence="12 13">DOE0152z</strain>
    </source>
</reference>
<dbReference type="PANTHER" id="PTHR23323">
    <property type="entry name" value="VACUOLAR PROTEIN SORTING-ASSOCIATED PROTEIN"/>
    <property type="match status" value="1"/>
</dbReference>
<name>A0ABY8TP21_TETOB</name>
<evidence type="ECO:0000313" key="12">
    <source>
        <dbReference type="EMBL" id="WIA10624.1"/>
    </source>
</evidence>
<evidence type="ECO:0000256" key="6">
    <source>
        <dbReference type="ARBA" id="ARBA00022927"/>
    </source>
</evidence>
<keyword evidence="4" id="KW-0863">Zinc-finger</keyword>
<keyword evidence="8" id="KW-0926">Vacuole</keyword>
<feature type="compositionally biased region" description="Low complexity" evidence="9">
    <location>
        <begin position="234"/>
        <end position="248"/>
    </location>
</feature>
<evidence type="ECO:0000256" key="9">
    <source>
        <dbReference type="SAM" id="MobiDB-lite"/>
    </source>
</evidence>
<comment type="subcellular location">
    <subcellularLocation>
        <location evidence="1">Endomembrane system</location>
        <topology evidence="1">Peripheral membrane protein</topology>
    </subcellularLocation>
    <subcellularLocation>
        <location evidence="8">Vacuole membrane</location>
        <topology evidence="8">Peripheral membrane protein</topology>
    </subcellularLocation>
    <subcellularLocation>
        <location evidence="8">Prevacuolar compartment membrane</location>
        <topology evidence="8">Peripheral membrane protein</topology>
    </subcellularLocation>
</comment>
<dbReference type="InterPro" id="IPR015943">
    <property type="entry name" value="WD40/YVTN_repeat-like_dom_sf"/>
</dbReference>
<evidence type="ECO:0000256" key="1">
    <source>
        <dbReference type="ARBA" id="ARBA00004184"/>
    </source>
</evidence>
<dbReference type="Pfam" id="PF23356">
    <property type="entry name" value="TPR_PEP5_VPS11"/>
    <property type="match status" value="1"/>
</dbReference>
<dbReference type="Proteomes" id="UP001244341">
    <property type="component" value="Chromosome 2b"/>
</dbReference>
<comment type="function">
    <text evidence="8">Involved in regulating membrane fusion at the tonoplast and the prevacuolar compartment.</text>
</comment>
<keyword evidence="7 8" id="KW-0472">Membrane</keyword>
<dbReference type="SUPFAM" id="SSF50978">
    <property type="entry name" value="WD40 repeat-like"/>
    <property type="match status" value="1"/>
</dbReference>
<accession>A0ABY8TP21</accession>
<dbReference type="EMBL" id="CP126209">
    <property type="protein sequence ID" value="WIA10624.1"/>
    <property type="molecule type" value="Genomic_DNA"/>
</dbReference>
<dbReference type="Pfam" id="PF12451">
    <property type="entry name" value="VPS11_C"/>
    <property type="match status" value="1"/>
</dbReference>
<feature type="domain" description="PEP5/VPS11 N-terminal" evidence="11">
    <location>
        <begin position="6"/>
        <end position="219"/>
    </location>
</feature>
<evidence type="ECO:0000256" key="3">
    <source>
        <dbReference type="ARBA" id="ARBA00022723"/>
    </source>
</evidence>
<evidence type="ECO:0000259" key="11">
    <source>
        <dbReference type="Pfam" id="PF23341"/>
    </source>
</evidence>
<keyword evidence="3" id="KW-0479">Metal-binding</keyword>
<organism evidence="12 13">
    <name type="scientific">Tetradesmus obliquus</name>
    <name type="common">Green alga</name>
    <name type="synonym">Acutodesmus obliquus</name>
    <dbReference type="NCBI Taxonomy" id="3088"/>
    <lineage>
        <taxon>Eukaryota</taxon>
        <taxon>Viridiplantae</taxon>
        <taxon>Chlorophyta</taxon>
        <taxon>core chlorophytes</taxon>
        <taxon>Chlorophyceae</taxon>
        <taxon>CS clade</taxon>
        <taxon>Sphaeropleales</taxon>
        <taxon>Scenedesmaceae</taxon>
        <taxon>Tetradesmus</taxon>
    </lineage>
</organism>
<evidence type="ECO:0000256" key="7">
    <source>
        <dbReference type="ARBA" id="ARBA00023136"/>
    </source>
</evidence>
<keyword evidence="6" id="KW-0653">Protein transport</keyword>
<evidence type="ECO:0000259" key="10">
    <source>
        <dbReference type="Pfam" id="PF12451"/>
    </source>
</evidence>
<dbReference type="Pfam" id="PF23341">
    <property type="entry name" value="PEP5_VPS11_N"/>
    <property type="match status" value="2"/>
</dbReference>
<comment type="subunit">
    <text evidence="8">Core component of at least two putative endosomal tethering complexes, the homotypic fusion and vacuole protein sorting (HOPS) complex and the class C core vacuole/endosome tethering (CORVET) complex.</text>
</comment>
<comment type="similarity">
    <text evidence="8">Belongs to the VPS11 family.</text>
</comment>
<evidence type="ECO:0000256" key="5">
    <source>
        <dbReference type="ARBA" id="ARBA00022833"/>
    </source>
</evidence>
<dbReference type="InterPro" id="IPR036322">
    <property type="entry name" value="WD40_repeat_dom_sf"/>
</dbReference>
<keyword evidence="2" id="KW-0813">Transport</keyword>
<dbReference type="InterPro" id="IPR057307">
    <property type="entry name" value="PEP5_VPS11_N"/>
</dbReference>
<dbReference type="CDD" id="cd16688">
    <property type="entry name" value="RING-H2_Vps11"/>
    <property type="match status" value="1"/>
</dbReference>
<keyword evidence="5" id="KW-0862">Zinc</keyword>
<dbReference type="PIRSF" id="PIRSF007860">
    <property type="entry name" value="VPS11"/>
    <property type="match status" value="1"/>
</dbReference>
<evidence type="ECO:0000313" key="13">
    <source>
        <dbReference type="Proteomes" id="UP001244341"/>
    </source>
</evidence>
<feature type="region of interest" description="Disordered" evidence="9">
    <location>
        <begin position="218"/>
        <end position="271"/>
    </location>
</feature>
<dbReference type="InterPro" id="IPR016528">
    <property type="entry name" value="VPS11"/>
</dbReference>
<gene>
    <name evidence="12" type="ORF">OEZ85_010806</name>
</gene>
<dbReference type="Gene3D" id="2.130.10.10">
    <property type="entry name" value="YVTN repeat-like/Quinoprotein amine dehydrogenase"/>
    <property type="match status" value="1"/>
</dbReference>